<protein>
    <submittedName>
        <fullName evidence="1">Uncharacterized protein</fullName>
    </submittedName>
</protein>
<name>A0A917ELF7_9RHOB</name>
<evidence type="ECO:0000313" key="1">
    <source>
        <dbReference type="EMBL" id="GGE53252.1"/>
    </source>
</evidence>
<gene>
    <name evidence="1" type="ORF">GCM10011360_45070</name>
</gene>
<keyword evidence="2" id="KW-1185">Reference proteome</keyword>
<dbReference type="RefSeq" id="WP_188479864.1">
    <property type="nucleotide sequence ID" value="NZ_BMFJ01000007.1"/>
</dbReference>
<organism evidence="1 2">
    <name type="scientific">Primorskyibacter flagellatus</name>
    <dbReference type="NCBI Taxonomy" id="1387277"/>
    <lineage>
        <taxon>Bacteria</taxon>
        <taxon>Pseudomonadati</taxon>
        <taxon>Pseudomonadota</taxon>
        <taxon>Alphaproteobacteria</taxon>
        <taxon>Rhodobacterales</taxon>
        <taxon>Roseobacteraceae</taxon>
        <taxon>Primorskyibacter</taxon>
    </lineage>
</organism>
<reference evidence="2" key="1">
    <citation type="journal article" date="2019" name="Int. J. Syst. Evol. Microbiol.">
        <title>The Global Catalogue of Microorganisms (GCM) 10K type strain sequencing project: providing services to taxonomists for standard genome sequencing and annotation.</title>
        <authorList>
            <consortium name="The Broad Institute Genomics Platform"/>
            <consortium name="The Broad Institute Genome Sequencing Center for Infectious Disease"/>
            <person name="Wu L."/>
            <person name="Ma J."/>
        </authorList>
    </citation>
    <scope>NUCLEOTIDE SEQUENCE [LARGE SCALE GENOMIC DNA]</scope>
    <source>
        <strain evidence="2">CGMCC 1.12664</strain>
    </source>
</reference>
<comment type="caution">
    <text evidence="1">The sequence shown here is derived from an EMBL/GenBank/DDBJ whole genome shotgun (WGS) entry which is preliminary data.</text>
</comment>
<dbReference type="Proteomes" id="UP000612855">
    <property type="component" value="Unassembled WGS sequence"/>
</dbReference>
<proteinExistence type="predicted"/>
<accession>A0A917ELF7</accession>
<evidence type="ECO:0000313" key="2">
    <source>
        <dbReference type="Proteomes" id="UP000612855"/>
    </source>
</evidence>
<dbReference type="EMBL" id="BMFJ01000007">
    <property type="protein sequence ID" value="GGE53252.1"/>
    <property type="molecule type" value="Genomic_DNA"/>
</dbReference>
<sequence length="87" mass="9352">MTAPLNIRDIGDTRKAALDLEAKARGVSVAEVVRGWIDDGLARSEAERARAEWVAAARAGLADEARQLERNGPSLARFRTPVRPGSA</sequence>
<dbReference type="AlphaFoldDB" id="A0A917ELF7"/>